<sequence length="87" mass="9461">DIALLQAEAEMPQKWNKKHGIEHIVDARLMLTRPAPGTAHTMGHHSLTTFSGCGSPLSPLGIIALPTIFPHTQGAVRIQPEFVVMEN</sequence>
<keyword evidence="2" id="KW-1185">Reference proteome</keyword>
<reference evidence="1" key="1">
    <citation type="submission" date="2013-11" db="EMBL/GenBank/DDBJ databases">
        <title>Genome sequence of the fusiform rust pathogen reveals effectors for host alternation and coevolution with pine.</title>
        <authorList>
            <consortium name="DOE Joint Genome Institute"/>
            <person name="Smith K."/>
            <person name="Pendleton A."/>
            <person name="Kubisiak T."/>
            <person name="Anderson C."/>
            <person name="Salamov A."/>
            <person name="Aerts A."/>
            <person name="Riley R."/>
            <person name="Clum A."/>
            <person name="Lindquist E."/>
            <person name="Ence D."/>
            <person name="Campbell M."/>
            <person name="Kronenberg Z."/>
            <person name="Feau N."/>
            <person name="Dhillon B."/>
            <person name="Hamelin R."/>
            <person name="Burleigh J."/>
            <person name="Smith J."/>
            <person name="Yandell M."/>
            <person name="Nelson C."/>
            <person name="Grigoriev I."/>
            <person name="Davis J."/>
        </authorList>
    </citation>
    <scope>NUCLEOTIDE SEQUENCE</scope>
    <source>
        <strain evidence="1">G11</strain>
    </source>
</reference>
<dbReference type="AlphaFoldDB" id="A0A9P6TCJ0"/>
<proteinExistence type="predicted"/>
<comment type="caution">
    <text evidence="1">The sequence shown here is derived from an EMBL/GenBank/DDBJ whole genome shotgun (WGS) entry which is preliminary data.</text>
</comment>
<accession>A0A9P6TCJ0</accession>
<feature type="non-terminal residue" evidence="1">
    <location>
        <position position="1"/>
    </location>
</feature>
<dbReference type="Proteomes" id="UP000886653">
    <property type="component" value="Unassembled WGS sequence"/>
</dbReference>
<evidence type="ECO:0000313" key="1">
    <source>
        <dbReference type="EMBL" id="KAG0145688.1"/>
    </source>
</evidence>
<protein>
    <submittedName>
        <fullName evidence="1">Uncharacterized protein</fullName>
    </submittedName>
</protein>
<dbReference type="OrthoDB" id="3250101at2759"/>
<gene>
    <name evidence="1" type="ORF">CROQUDRAFT_16639</name>
</gene>
<dbReference type="EMBL" id="MU167272">
    <property type="protein sequence ID" value="KAG0145688.1"/>
    <property type="molecule type" value="Genomic_DNA"/>
</dbReference>
<name>A0A9P6TCJ0_9BASI</name>
<evidence type="ECO:0000313" key="2">
    <source>
        <dbReference type="Proteomes" id="UP000886653"/>
    </source>
</evidence>
<feature type="non-terminal residue" evidence="1">
    <location>
        <position position="87"/>
    </location>
</feature>
<organism evidence="1 2">
    <name type="scientific">Cronartium quercuum f. sp. fusiforme G11</name>
    <dbReference type="NCBI Taxonomy" id="708437"/>
    <lineage>
        <taxon>Eukaryota</taxon>
        <taxon>Fungi</taxon>
        <taxon>Dikarya</taxon>
        <taxon>Basidiomycota</taxon>
        <taxon>Pucciniomycotina</taxon>
        <taxon>Pucciniomycetes</taxon>
        <taxon>Pucciniales</taxon>
        <taxon>Coleosporiaceae</taxon>
        <taxon>Cronartium</taxon>
    </lineage>
</organism>